<keyword evidence="3" id="KW-1185">Reference proteome</keyword>
<comment type="caution">
    <text evidence="2">The sequence shown here is derived from an EMBL/GenBank/DDBJ whole genome shotgun (WGS) entry which is preliminary data.</text>
</comment>
<evidence type="ECO:0008006" key="4">
    <source>
        <dbReference type="Google" id="ProtNLM"/>
    </source>
</evidence>
<dbReference type="EMBL" id="LUKE01000001">
    <property type="protein sequence ID" value="KYG67354.1"/>
    <property type="molecule type" value="Genomic_DNA"/>
</dbReference>
<accession>A0A150WSR0</accession>
<evidence type="ECO:0000256" key="1">
    <source>
        <dbReference type="SAM" id="SignalP"/>
    </source>
</evidence>
<dbReference type="AlphaFoldDB" id="A0A150WSR0"/>
<dbReference type="Proteomes" id="UP000075320">
    <property type="component" value="Unassembled WGS sequence"/>
</dbReference>
<sequence>MRPLLALIIVLSSSSVFAKRYGRDERVYTCVSSADSAAIGANQAFDVQLVDLNEITITRKIDGAFINAPANQGYYFLFGEGRSNGELLAASDSGYINAYNDSFHISIQTAPGRYTRGGVLENCKETKIISEYEPMTTTEKTFEKIGNNASLGNGGYEFTRFDGRSLNMSEEKNELIEEGQNWEQCTWEMVEDFPTILKLIAEHNFDKETAEKIKRLSQKTGITHAIAYVSDSDVSCSNTLVRLYSEDNIRFELYYKLGD</sequence>
<name>A0A150WSR0_BDEBC</name>
<gene>
    <name evidence="2" type="ORF">AZI86_10190</name>
</gene>
<dbReference type="RefSeq" id="WP_061834928.1">
    <property type="nucleotide sequence ID" value="NZ_LUKE01000001.1"/>
</dbReference>
<feature type="signal peptide" evidence="1">
    <location>
        <begin position="1"/>
        <end position="18"/>
    </location>
</feature>
<reference evidence="2 3" key="1">
    <citation type="submission" date="2016-03" db="EMBL/GenBank/DDBJ databases">
        <authorList>
            <person name="Ploux O."/>
        </authorList>
    </citation>
    <scope>NUCLEOTIDE SEQUENCE [LARGE SCALE GENOMIC DNA]</scope>
    <source>
        <strain evidence="2 3">R0</strain>
    </source>
</reference>
<evidence type="ECO:0000313" key="2">
    <source>
        <dbReference type="EMBL" id="KYG67354.1"/>
    </source>
</evidence>
<feature type="chain" id="PRO_5007573651" description="C-type lysozyme inhibitor domain-containing protein" evidence="1">
    <location>
        <begin position="19"/>
        <end position="259"/>
    </location>
</feature>
<proteinExistence type="predicted"/>
<keyword evidence="1" id="KW-0732">Signal</keyword>
<evidence type="ECO:0000313" key="3">
    <source>
        <dbReference type="Proteomes" id="UP000075320"/>
    </source>
</evidence>
<protein>
    <recommendedName>
        <fullName evidence="4">C-type lysozyme inhibitor domain-containing protein</fullName>
    </recommendedName>
</protein>
<organism evidence="2 3">
    <name type="scientific">Bdellovibrio bacteriovorus</name>
    <dbReference type="NCBI Taxonomy" id="959"/>
    <lineage>
        <taxon>Bacteria</taxon>
        <taxon>Pseudomonadati</taxon>
        <taxon>Bdellovibrionota</taxon>
        <taxon>Bdellovibrionia</taxon>
        <taxon>Bdellovibrionales</taxon>
        <taxon>Pseudobdellovibrionaceae</taxon>
        <taxon>Bdellovibrio</taxon>
    </lineage>
</organism>